<sequence>FDSPLFFSLPCFAFDFSVCSIVASSSETSSFSALCGSPTLSFFFSSDFCATGWSDVEVDEPLVPVLELEPRAAFWFSFLAFETGTDPLFSVSALVSDGSS</sequence>
<evidence type="ECO:0000313" key="1">
    <source>
        <dbReference type="EMBL" id="BAF02021.1"/>
    </source>
</evidence>
<protein>
    <submittedName>
        <fullName evidence="1">Uncharacterized protein</fullName>
    </submittedName>
</protein>
<reference evidence="1" key="1">
    <citation type="submission" date="2006-07" db="EMBL/GenBank/DDBJ databases">
        <title>Large-scale analysis of RIKEN Arabidopsis full-length (RAFL) cDNAs.</title>
        <authorList>
            <person name="Totoki Y."/>
            <person name="Seki M."/>
            <person name="Ishida J."/>
            <person name="Nakajima M."/>
            <person name="Enju A."/>
            <person name="Morosawa T."/>
            <person name="Kamiya A."/>
            <person name="Narusaka M."/>
            <person name="Shin-i T."/>
            <person name="Nakagawa M."/>
            <person name="Sakamoto N."/>
            <person name="Oishi K."/>
            <person name="Kohara Y."/>
            <person name="Kobayashi M."/>
            <person name="Toyoda A."/>
            <person name="Sakaki Y."/>
            <person name="Sakurai T."/>
            <person name="Iida K."/>
            <person name="Akiyama K."/>
            <person name="Satou M."/>
            <person name="Toyoda T."/>
            <person name="Konagaya A."/>
            <person name="Carninci P."/>
            <person name="Kawai J."/>
            <person name="Hayashizaki Y."/>
            <person name="Shinozaki K."/>
        </authorList>
    </citation>
    <scope>NUCLEOTIDE SEQUENCE</scope>
</reference>
<proteinExistence type="evidence at transcript level"/>
<dbReference type="AlphaFoldDB" id="Q0WLI6"/>
<accession>Q0WLI6</accession>
<feature type="non-terminal residue" evidence="1">
    <location>
        <position position="1"/>
    </location>
</feature>
<name>Q0WLI6_ARATH</name>
<organism evidence="1">
    <name type="scientific">Arabidopsis thaliana</name>
    <name type="common">Mouse-ear cress</name>
    <dbReference type="NCBI Taxonomy" id="3702"/>
    <lineage>
        <taxon>Eukaryota</taxon>
        <taxon>Viridiplantae</taxon>
        <taxon>Streptophyta</taxon>
        <taxon>Embryophyta</taxon>
        <taxon>Tracheophyta</taxon>
        <taxon>Spermatophyta</taxon>
        <taxon>Magnoliopsida</taxon>
        <taxon>eudicotyledons</taxon>
        <taxon>Gunneridae</taxon>
        <taxon>Pentapetalae</taxon>
        <taxon>rosids</taxon>
        <taxon>malvids</taxon>
        <taxon>Brassicales</taxon>
        <taxon>Brassicaceae</taxon>
        <taxon>Camelineae</taxon>
        <taxon>Arabidopsis</taxon>
    </lineage>
</organism>
<dbReference type="EMBL" id="AK230213">
    <property type="protein sequence ID" value="BAF02021.1"/>
    <property type="molecule type" value="mRNA"/>
</dbReference>